<dbReference type="GO" id="GO:0022625">
    <property type="term" value="C:cytosolic large ribosomal subunit"/>
    <property type="evidence" value="ECO:0007669"/>
    <property type="project" value="TreeGrafter"/>
</dbReference>
<proteinExistence type="inferred from homology"/>
<dbReference type="GO" id="GO:0003723">
    <property type="term" value="F:RNA binding"/>
    <property type="evidence" value="ECO:0007669"/>
    <property type="project" value="TreeGrafter"/>
</dbReference>
<gene>
    <name evidence="5" type="ORF">BJ085DRAFT_43488</name>
</gene>
<dbReference type="Pfam" id="PF01294">
    <property type="entry name" value="Ribosomal_L13e"/>
    <property type="match status" value="1"/>
</dbReference>
<keyword evidence="3" id="KW-0687">Ribonucleoprotein</keyword>
<name>A0A4Q0A236_9FUNG</name>
<dbReference type="PANTHER" id="PTHR11722:SF0">
    <property type="entry name" value="LARGE RIBOSOMAL SUBUNIT PROTEIN EL13"/>
    <property type="match status" value="1"/>
</dbReference>
<dbReference type="GO" id="GO:0003735">
    <property type="term" value="F:structural constituent of ribosome"/>
    <property type="evidence" value="ECO:0007669"/>
    <property type="project" value="InterPro"/>
</dbReference>
<dbReference type="STRING" id="215637.A0A4Q0A236"/>
<evidence type="ECO:0000256" key="1">
    <source>
        <dbReference type="ARBA" id="ARBA00005640"/>
    </source>
</evidence>
<evidence type="ECO:0000313" key="5">
    <source>
        <dbReference type="EMBL" id="RKP40163.1"/>
    </source>
</evidence>
<sequence length="216" mass="24725">MKHNNQLPNVHFHKDWQNRVRTWFNQPGRKLRRQVTRAKKAAAIAPRPVDGLLRPAVRCPTVRYNHRMRAGRGFTLEELALAKVGKKYARTVGIAVDHRRRNRSEESLQRNVQRLQAYQSKLIVFPRKGKKSIVGDASAEEVAAVVQQPADAAAVTSLFAVQNPKAATEVRAVSEEEKAFKAYRTLRMARSDLRHKGIRDARRKYKADQESQKVKK</sequence>
<dbReference type="Gene3D" id="1.20.5.110">
    <property type="match status" value="1"/>
</dbReference>
<evidence type="ECO:0000256" key="4">
    <source>
        <dbReference type="SAM" id="MobiDB-lite"/>
    </source>
</evidence>
<dbReference type="AlphaFoldDB" id="A0A4Q0A236"/>
<keyword evidence="2 5" id="KW-0689">Ribosomal protein</keyword>
<dbReference type="EMBL" id="ML002222">
    <property type="protein sequence ID" value="RKP40163.1"/>
    <property type="molecule type" value="Genomic_DNA"/>
</dbReference>
<accession>A0A4Q0A236</accession>
<dbReference type="HAMAP" id="MF_00499">
    <property type="entry name" value="Ribosomal_eL13"/>
    <property type="match status" value="1"/>
</dbReference>
<evidence type="ECO:0000313" key="6">
    <source>
        <dbReference type="Proteomes" id="UP000268162"/>
    </source>
</evidence>
<keyword evidence="6" id="KW-1185">Reference proteome</keyword>
<reference evidence="6" key="1">
    <citation type="journal article" date="2018" name="Nat. Microbiol.">
        <title>Leveraging single-cell genomics to expand the fungal tree of life.</title>
        <authorList>
            <person name="Ahrendt S.R."/>
            <person name="Quandt C.A."/>
            <person name="Ciobanu D."/>
            <person name="Clum A."/>
            <person name="Salamov A."/>
            <person name="Andreopoulos B."/>
            <person name="Cheng J.F."/>
            <person name="Woyke T."/>
            <person name="Pelin A."/>
            <person name="Henrissat B."/>
            <person name="Reynolds N.K."/>
            <person name="Benny G.L."/>
            <person name="Smith M.E."/>
            <person name="James T.Y."/>
            <person name="Grigoriev I.V."/>
        </authorList>
    </citation>
    <scope>NUCLEOTIDE SEQUENCE [LARGE SCALE GENOMIC DNA]</scope>
    <source>
        <strain evidence="6">RSA 468</strain>
    </source>
</reference>
<dbReference type="InterPro" id="IPR001380">
    <property type="entry name" value="Ribosomal_eL13"/>
</dbReference>
<dbReference type="GO" id="GO:0006412">
    <property type="term" value="P:translation"/>
    <property type="evidence" value="ECO:0007669"/>
    <property type="project" value="InterPro"/>
</dbReference>
<dbReference type="PANTHER" id="PTHR11722">
    <property type="entry name" value="60S RIBOSOMAL PROTEIN L13"/>
    <property type="match status" value="1"/>
</dbReference>
<organism evidence="5 6">
    <name type="scientific">Dimargaris cristalligena</name>
    <dbReference type="NCBI Taxonomy" id="215637"/>
    <lineage>
        <taxon>Eukaryota</taxon>
        <taxon>Fungi</taxon>
        <taxon>Fungi incertae sedis</taxon>
        <taxon>Zoopagomycota</taxon>
        <taxon>Kickxellomycotina</taxon>
        <taxon>Dimargaritomycetes</taxon>
        <taxon>Dimargaritales</taxon>
        <taxon>Dimargaritaceae</taxon>
        <taxon>Dimargaris</taxon>
    </lineage>
</organism>
<evidence type="ECO:0000256" key="3">
    <source>
        <dbReference type="ARBA" id="ARBA00023274"/>
    </source>
</evidence>
<protein>
    <submittedName>
        <fullName evidence="5">50S ribosomal protein L13e</fullName>
    </submittedName>
</protein>
<dbReference type="Proteomes" id="UP000268162">
    <property type="component" value="Unassembled WGS sequence"/>
</dbReference>
<feature type="region of interest" description="Disordered" evidence="4">
    <location>
        <begin position="191"/>
        <end position="216"/>
    </location>
</feature>
<dbReference type="FunFam" id="1.20.5.110:FF:000003">
    <property type="entry name" value="60S ribosomal protein L13"/>
    <property type="match status" value="1"/>
</dbReference>
<comment type="similarity">
    <text evidence="1">Belongs to the eukaryotic ribosomal protein eL13 family.</text>
</comment>
<evidence type="ECO:0000256" key="2">
    <source>
        <dbReference type="ARBA" id="ARBA00022980"/>
    </source>
</evidence>